<dbReference type="Gene3D" id="2.40.50.40">
    <property type="match status" value="1"/>
</dbReference>
<name>A0AAU9KJF6_9STRA</name>
<accession>A0AAU9KJF6</accession>
<gene>
    <name evidence="2" type="ORF">PBS003_LOCUS1268</name>
</gene>
<organism evidence="2 3">
    <name type="scientific">Peronospora belbahrii</name>
    <dbReference type="NCBI Taxonomy" id="622444"/>
    <lineage>
        <taxon>Eukaryota</taxon>
        <taxon>Sar</taxon>
        <taxon>Stramenopiles</taxon>
        <taxon>Oomycota</taxon>
        <taxon>Peronosporomycetes</taxon>
        <taxon>Peronosporales</taxon>
        <taxon>Peronosporaceae</taxon>
        <taxon>Peronospora</taxon>
    </lineage>
</organism>
<sequence>MWYICPSARGREFPDRPSAALETDEIDRVDFDECLLPEDSWARELEEGEYEVEEILGARTGKKTRYGRQQRELLVRWKGCEDPSRVDVVALNWGALLRDFERKKTRKNRFKAMETYENQRPKLRILGSRSESIVGRSWSFL</sequence>
<evidence type="ECO:0000313" key="2">
    <source>
        <dbReference type="EMBL" id="CAH0474412.1"/>
    </source>
</evidence>
<dbReference type="Proteomes" id="UP001160483">
    <property type="component" value="Unassembled WGS sequence"/>
</dbReference>
<dbReference type="SUPFAM" id="SSF54160">
    <property type="entry name" value="Chromo domain-like"/>
    <property type="match status" value="1"/>
</dbReference>
<reference evidence="2" key="1">
    <citation type="submission" date="2021-11" db="EMBL/GenBank/DDBJ databases">
        <authorList>
            <person name="Islam A."/>
            <person name="Islam S."/>
            <person name="Flora M.S."/>
            <person name="Rahman M."/>
            <person name="Ziaur R.M."/>
            <person name="Epstein J.H."/>
            <person name="Hassan M."/>
            <person name="Klassen M."/>
            <person name="Woodard K."/>
            <person name="Webb A."/>
            <person name="Webby R.J."/>
            <person name="El Zowalaty M.E."/>
        </authorList>
    </citation>
    <scope>NUCLEOTIDE SEQUENCE</scope>
    <source>
        <strain evidence="2">Pbs3</strain>
    </source>
</reference>
<protein>
    <recommendedName>
        <fullName evidence="1">Chromo domain-containing protein</fullName>
    </recommendedName>
</protein>
<dbReference type="PROSITE" id="PS50013">
    <property type="entry name" value="CHROMO_2"/>
    <property type="match status" value="1"/>
</dbReference>
<dbReference type="EMBL" id="CAKKTJ010000107">
    <property type="protein sequence ID" value="CAH0474412.1"/>
    <property type="molecule type" value="Genomic_DNA"/>
</dbReference>
<dbReference type="InterPro" id="IPR000953">
    <property type="entry name" value="Chromo/chromo_shadow_dom"/>
</dbReference>
<evidence type="ECO:0000259" key="1">
    <source>
        <dbReference type="PROSITE" id="PS50013"/>
    </source>
</evidence>
<dbReference type="InterPro" id="IPR016197">
    <property type="entry name" value="Chromo-like_dom_sf"/>
</dbReference>
<proteinExistence type="predicted"/>
<comment type="caution">
    <text evidence="2">The sequence shown here is derived from an EMBL/GenBank/DDBJ whole genome shotgun (WGS) entry which is preliminary data.</text>
</comment>
<evidence type="ECO:0000313" key="3">
    <source>
        <dbReference type="Proteomes" id="UP001160483"/>
    </source>
</evidence>
<dbReference type="AlphaFoldDB" id="A0AAU9KJF6"/>
<feature type="domain" description="Chromo" evidence="1">
    <location>
        <begin position="50"/>
        <end position="93"/>
    </location>
</feature>